<reference evidence="1 2" key="1">
    <citation type="submission" date="2018-11" db="EMBL/GenBank/DDBJ databases">
        <title>Sequencing the genomes of 1000 actinobacteria strains.</title>
        <authorList>
            <person name="Klenk H.-P."/>
        </authorList>
    </citation>
    <scope>NUCLEOTIDE SEQUENCE [LARGE SCALE GENOMIC DNA]</scope>
    <source>
        <strain evidence="1 2">DSM 12652</strain>
    </source>
</reference>
<evidence type="ECO:0000313" key="2">
    <source>
        <dbReference type="Proteomes" id="UP000281738"/>
    </source>
</evidence>
<dbReference type="PANTHER" id="PTHR12526:SF600">
    <property type="entry name" value="GLYCOSYL TRANSFERASE GROUP 1"/>
    <property type="match status" value="1"/>
</dbReference>
<sequence>MSEWICYVTSRFPWPPNSGAERRVFQQLLMLGDHYKVCLVTSSRSLEGVSDEFVEELRGIVDDLVVVPRSSRWVRRGAGLASGWPLQVARAYDGSLHQAIRQAERRHDAVCTLYSLVRTAPYMGGRRTAAVLDFCDALSFQFARRVEHARPGMRAVLRAEAHLLRQYERWCNRSADVTTITTRADADRVGGGATYVIPTTYEISDGVDGADPVEIIDGTVLVFTGDMSTQYSEEAAVWFAHQVLPTVLRQVPTARFFIVGRAPGPRIRQLSRDLDAVTVTGAVESVASYLRAASVAVVPLQFGTGIKNKMLEAFAEGVPVVATTLSDEGMGAASAGGVTLADDPAEFAHAVVRLVQNIEARSAQVAAATAFARERYGRALVTSQLVASVEGARRRAARTQRR</sequence>
<dbReference type="SUPFAM" id="SSF53756">
    <property type="entry name" value="UDP-Glycosyltransferase/glycogen phosphorylase"/>
    <property type="match status" value="1"/>
</dbReference>
<protein>
    <submittedName>
        <fullName evidence="1">Glycosyltransferase involved in cell wall biosynthesis</fullName>
    </submittedName>
</protein>
<gene>
    <name evidence="1" type="ORF">EDD33_3425</name>
</gene>
<organism evidence="1 2">
    <name type="scientific">Nocardioides aurantiacus</name>
    <dbReference type="NCBI Taxonomy" id="86796"/>
    <lineage>
        <taxon>Bacteria</taxon>
        <taxon>Bacillati</taxon>
        <taxon>Actinomycetota</taxon>
        <taxon>Actinomycetes</taxon>
        <taxon>Propionibacteriales</taxon>
        <taxon>Nocardioidaceae</taxon>
        <taxon>Nocardioides</taxon>
    </lineage>
</organism>
<dbReference type="RefSeq" id="WP_170169858.1">
    <property type="nucleotide sequence ID" value="NZ_RKHO01000001.1"/>
</dbReference>
<dbReference type="PANTHER" id="PTHR12526">
    <property type="entry name" value="GLYCOSYLTRANSFERASE"/>
    <property type="match status" value="1"/>
</dbReference>
<comment type="caution">
    <text evidence="1">The sequence shown here is derived from an EMBL/GenBank/DDBJ whole genome shotgun (WGS) entry which is preliminary data.</text>
</comment>
<dbReference type="Pfam" id="PF13692">
    <property type="entry name" value="Glyco_trans_1_4"/>
    <property type="match status" value="1"/>
</dbReference>
<dbReference type="GO" id="GO:0016757">
    <property type="term" value="F:glycosyltransferase activity"/>
    <property type="evidence" value="ECO:0007669"/>
    <property type="project" value="TreeGrafter"/>
</dbReference>
<dbReference type="Proteomes" id="UP000281738">
    <property type="component" value="Unassembled WGS sequence"/>
</dbReference>
<dbReference type="Gene3D" id="3.40.50.2000">
    <property type="entry name" value="Glycogen Phosphorylase B"/>
    <property type="match status" value="2"/>
</dbReference>
<dbReference type="EMBL" id="RKHO01000001">
    <property type="protein sequence ID" value="ROR92534.1"/>
    <property type="molecule type" value="Genomic_DNA"/>
</dbReference>
<keyword evidence="1" id="KW-0808">Transferase</keyword>
<proteinExistence type="predicted"/>
<keyword evidence="2" id="KW-1185">Reference proteome</keyword>
<evidence type="ECO:0000313" key="1">
    <source>
        <dbReference type="EMBL" id="ROR92534.1"/>
    </source>
</evidence>
<dbReference type="AlphaFoldDB" id="A0A3N2CZB5"/>
<name>A0A3N2CZB5_9ACTN</name>
<accession>A0A3N2CZB5</accession>